<comment type="caution">
    <text evidence="1">The sequence shown here is derived from an EMBL/GenBank/DDBJ whole genome shotgun (WGS) entry which is preliminary data.</text>
</comment>
<name>A0A3S5FG84_9PLAT</name>
<reference evidence="1" key="1">
    <citation type="submission" date="2018-11" db="EMBL/GenBank/DDBJ databases">
        <authorList>
            <consortium name="Pathogen Informatics"/>
        </authorList>
    </citation>
    <scope>NUCLEOTIDE SEQUENCE</scope>
</reference>
<proteinExistence type="predicted"/>
<sequence length="41" mass="4340">MSGVGDSTPLQSCLQSVIEHIVDQIVTIADGIIKKGSRVED</sequence>
<protein>
    <submittedName>
        <fullName evidence="1">Uncharacterized protein</fullName>
    </submittedName>
</protein>
<organism evidence="1 2">
    <name type="scientific">Protopolystoma xenopodis</name>
    <dbReference type="NCBI Taxonomy" id="117903"/>
    <lineage>
        <taxon>Eukaryota</taxon>
        <taxon>Metazoa</taxon>
        <taxon>Spiralia</taxon>
        <taxon>Lophotrochozoa</taxon>
        <taxon>Platyhelminthes</taxon>
        <taxon>Monogenea</taxon>
        <taxon>Polyopisthocotylea</taxon>
        <taxon>Polystomatidea</taxon>
        <taxon>Polystomatidae</taxon>
        <taxon>Protopolystoma</taxon>
    </lineage>
</organism>
<evidence type="ECO:0000313" key="2">
    <source>
        <dbReference type="Proteomes" id="UP000784294"/>
    </source>
</evidence>
<evidence type="ECO:0000313" key="1">
    <source>
        <dbReference type="EMBL" id="VEL36565.1"/>
    </source>
</evidence>
<dbReference type="EMBL" id="CAAALY010252586">
    <property type="protein sequence ID" value="VEL36565.1"/>
    <property type="molecule type" value="Genomic_DNA"/>
</dbReference>
<dbReference type="Proteomes" id="UP000784294">
    <property type="component" value="Unassembled WGS sequence"/>
</dbReference>
<accession>A0A3S5FG84</accession>
<dbReference type="AlphaFoldDB" id="A0A3S5FG84"/>
<keyword evidence="2" id="KW-1185">Reference proteome</keyword>
<gene>
    <name evidence="1" type="ORF">PXEA_LOCUS30005</name>
</gene>